<reference evidence="1 2" key="1">
    <citation type="submission" date="2018-02" db="EMBL/GenBank/DDBJ databases">
        <title>Comparative genomes isolates from brazilian mangrove.</title>
        <authorList>
            <person name="Araujo J.E."/>
            <person name="Taketani R.G."/>
            <person name="Silva M.C.P."/>
            <person name="Loureco M.V."/>
            <person name="Andreote F.D."/>
        </authorList>
    </citation>
    <scope>NUCLEOTIDE SEQUENCE [LARGE SCALE GENOMIC DNA]</scope>
    <source>
        <strain evidence="1 2">NAP PRIS-MGV</strain>
    </source>
</reference>
<dbReference type="AlphaFoldDB" id="A0A2S8G2G6"/>
<comment type="caution">
    <text evidence="1">The sequence shown here is derived from an EMBL/GenBank/DDBJ whole genome shotgun (WGS) entry which is preliminary data.</text>
</comment>
<evidence type="ECO:0000313" key="2">
    <source>
        <dbReference type="Proteomes" id="UP000239388"/>
    </source>
</evidence>
<name>A0A2S8G2G6_9BACT</name>
<accession>A0A2S8G2G6</accession>
<evidence type="ECO:0000313" key="1">
    <source>
        <dbReference type="EMBL" id="PQO38637.1"/>
    </source>
</evidence>
<dbReference type="Proteomes" id="UP000239388">
    <property type="component" value="Unassembled WGS sequence"/>
</dbReference>
<dbReference type="OrthoDB" id="291863at2"/>
<dbReference type="RefSeq" id="WP_105354184.1">
    <property type="nucleotide sequence ID" value="NZ_PUIB01000011.1"/>
</dbReference>
<gene>
    <name evidence="1" type="ORF">C5Y98_08485</name>
</gene>
<dbReference type="EMBL" id="PUIB01000011">
    <property type="protein sequence ID" value="PQO38637.1"/>
    <property type="molecule type" value="Genomic_DNA"/>
</dbReference>
<organism evidence="1 2">
    <name type="scientific">Blastopirellula marina</name>
    <dbReference type="NCBI Taxonomy" id="124"/>
    <lineage>
        <taxon>Bacteria</taxon>
        <taxon>Pseudomonadati</taxon>
        <taxon>Planctomycetota</taxon>
        <taxon>Planctomycetia</taxon>
        <taxon>Pirellulales</taxon>
        <taxon>Pirellulaceae</taxon>
        <taxon>Blastopirellula</taxon>
    </lineage>
</organism>
<sequence length="279" mass="31032">MQVDSATSPTLTRQERQDTAGEVVQNLFNEILTQAGQSGYASAEAYESENSVETDIQQTWDDWFSVSNTGNYPEGVNSQDLKSGYGQILVNAYNEGGYADPKGFLNGLSDDDLEIIQHVNRLADPINVDSLTGEGALNLLVPSPAQVDADNNGLTQVGKANTIRFPDSRTPEAVVNAWNETTADMSPQDKMMYKLQMKLSVITANIIVDDNGQFVRQREPGDADWVNPMAADNYSYQDLAQQFLDYLDYFKNQIPQDRYDQDTAFWTDFKQSLAQHGAK</sequence>
<protein>
    <submittedName>
        <fullName evidence="1">Uncharacterized protein</fullName>
    </submittedName>
</protein>
<proteinExistence type="predicted"/>